<dbReference type="AlphaFoldDB" id="A0A317MXS3"/>
<dbReference type="Pfam" id="PF05171">
    <property type="entry name" value="HemS"/>
    <property type="match status" value="2"/>
</dbReference>
<dbReference type="Proteomes" id="UP000246569">
    <property type="component" value="Unassembled WGS sequence"/>
</dbReference>
<dbReference type="InterPro" id="IPR053733">
    <property type="entry name" value="Heme_Transport_Util_sf"/>
</dbReference>
<accession>A0A317MXS3</accession>
<dbReference type="CDD" id="cd16830">
    <property type="entry name" value="HemS-like_N"/>
    <property type="match status" value="1"/>
</dbReference>
<feature type="region of interest" description="Disordered" evidence="1">
    <location>
        <begin position="169"/>
        <end position="189"/>
    </location>
</feature>
<protein>
    <submittedName>
        <fullName evidence="3">Putative hemin transport protein</fullName>
    </submittedName>
</protein>
<evidence type="ECO:0000259" key="2">
    <source>
        <dbReference type="Pfam" id="PF05171"/>
    </source>
</evidence>
<proteinExistence type="predicted"/>
<dbReference type="GO" id="GO:0006826">
    <property type="term" value="P:iron ion transport"/>
    <property type="evidence" value="ECO:0007669"/>
    <property type="project" value="InterPro"/>
</dbReference>
<dbReference type="EMBL" id="QGTJ01000003">
    <property type="protein sequence ID" value="PWV63212.1"/>
    <property type="molecule type" value="Genomic_DNA"/>
</dbReference>
<dbReference type="InterPro" id="IPR007845">
    <property type="entry name" value="HemS/ChuX_dom"/>
</dbReference>
<gene>
    <name evidence="3" type="ORF">C7443_103137</name>
</gene>
<name>A0A317MXS3_9GAMM</name>
<evidence type="ECO:0000256" key="1">
    <source>
        <dbReference type="SAM" id="MobiDB-lite"/>
    </source>
</evidence>
<dbReference type="SUPFAM" id="SSF144064">
    <property type="entry name" value="Heme iron utilization protein-like"/>
    <property type="match status" value="1"/>
</dbReference>
<organism evidence="3 4">
    <name type="scientific">Plasticicumulans acidivorans</name>
    <dbReference type="NCBI Taxonomy" id="886464"/>
    <lineage>
        <taxon>Bacteria</taxon>
        <taxon>Pseudomonadati</taxon>
        <taxon>Pseudomonadota</taxon>
        <taxon>Gammaproteobacteria</taxon>
        <taxon>Candidatus Competibacteraceae</taxon>
        <taxon>Plasticicumulans</taxon>
    </lineage>
</organism>
<feature type="domain" description="Haemin-degrading HemS/ChuX" evidence="2">
    <location>
        <begin position="220"/>
        <end position="349"/>
    </location>
</feature>
<evidence type="ECO:0000313" key="4">
    <source>
        <dbReference type="Proteomes" id="UP000246569"/>
    </source>
</evidence>
<dbReference type="RefSeq" id="WP_170123509.1">
    <property type="nucleotide sequence ID" value="NZ_QGTJ01000003.1"/>
</dbReference>
<dbReference type="Gene3D" id="3.40.1570.10">
    <property type="entry name" value="HemS/ChuS/ChuX like domains"/>
    <property type="match status" value="2"/>
</dbReference>
<comment type="caution">
    <text evidence="3">The sequence shown here is derived from an EMBL/GenBank/DDBJ whole genome shotgun (WGS) entry which is preliminary data.</text>
</comment>
<feature type="domain" description="Haemin-degrading HemS/ChuX" evidence="2">
    <location>
        <begin position="45"/>
        <end position="162"/>
    </location>
</feature>
<dbReference type="CDD" id="cd16831">
    <property type="entry name" value="HemS-like_C"/>
    <property type="match status" value="1"/>
</dbReference>
<evidence type="ECO:0000313" key="3">
    <source>
        <dbReference type="EMBL" id="PWV63212.1"/>
    </source>
</evidence>
<keyword evidence="4" id="KW-1185">Reference proteome</keyword>
<reference evidence="3 4" key="1">
    <citation type="submission" date="2018-05" db="EMBL/GenBank/DDBJ databases">
        <title>Genomic Encyclopedia of Type Strains, Phase IV (KMG-IV): sequencing the most valuable type-strain genomes for metagenomic binning, comparative biology and taxonomic classification.</title>
        <authorList>
            <person name="Goeker M."/>
        </authorList>
    </citation>
    <scope>NUCLEOTIDE SEQUENCE [LARGE SCALE GENOMIC DNA]</scope>
    <source>
        <strain evidence="3 4">DSM 23606</strain>
    </source>
</reference>
<sequence>MTSHSSADLIDAGAGATVLREAWDALRAATPGLRIRDAAARLGSTEMQLLATRCGDGVTRLSGPWHRRLRELPRLGRVMVLSRNEVVVHEKTGCYERLDIGDQMGIARGEDIDLRLFMSQWAHGFAVAEGDRHSLQFFAADGRALHKVYVTEPAGLSAWEDFACDWAAEDQSPEQTVEPPEAPAPERPDADVDVETLRRHWDGLHDVHAFAPMLAHHVLGRQQALRLAGPHYAVPLPLDAPQRLLQAAAQSGQPIMVLAMNPGIVQVHTGLVQHVEMRGPWLNVLDENFSLHLRTDLVASAWCVRKPSYDGDITSIELFDAAGENVALFFGARKPGLPEREDWRQLTTSLGGQFAVR</sequence>